<dbReference type="Proteomes" id="UP001634007">
    <property type="component" value="Unassembled WGS sequence"/>
</dbReference>
<dbReference type="PANTHER" id="PTHR15180">
    <property type="entry name" value="GENERAL TRANSCRIPTION FACTOR 3C POLYPEPTIDE 1"/>
    <property type="match status" value="1"/>
</dbReference>
<dbReference type="PROSITE" id="PS50090">
    <property type="entry name" value="MYB_LIKE"/>
    <property type="match status" value="1"/>
</dbReference>
<evidence type="ECO:0000256" key="2">
    <source>
        <dbReference type="ARBA" id="ARBA00023242"/>
    </source>
</evidence>
<dbReference type="SMART" id="SM00717">
    <property type="entry name" value="SANT"/>
    <property type="match status" value="1"/>
</dbReference>
<proteinExistence type="predicted"/>
<evidence type="ECO:0000256" key="3">
    <source>
        <dbReference type="SAM" id="MobiDB-lite"/>
    </source>
</evidence>
<comment type="subcellular location">
    <subcellularLocation>
        <location evidence="1">Nucleus</location>
    </subcellularLocation>
</comment>
<keyword evidence="7" id="KW-1185">Reference proteome</keyword>
<name>A0ABD3J2J0_EUCGL</name>
<dbReference type="InterPro" id="IPR001005">
    <property type="entry name" value="SANT/Myb"/>
</dbReference>
<accession>A0ABD3J2J0</accession>
<evidence type="ECO:0000313" key="7">
    <source>
        <dbReference type="Proteomes" id="UP001634007"/>
    </source>
</evidence>
<dbReference type="InterPro" id="IPR009057">
    <property type="entry name" value="Homeodomain-like_sf"/>
</dbReference>
<feature type="region of interest" description="Disordered" evidence="3">
    <location>
        <begin position="63"/>
        <end position="84"/>
    </location>
</feature>
<dbReference type="InterPro" id="IPR017930">
    <property type="entry name" value="Myb_dom"/>
</dbReference>
<dbReference type="PROSITE" id="PS51294">
    <property type="entry name" value="HTH_MYB"/>
    <property type="match status" value="1"/>
</dbReference>
<dbReference type="EMBL" id="JBJKBG010000010">
    <property type="protein sequence ID" value="KAL3720809.1"/>
    <property type="molecule type" value="Genomic_DNA"/>
</dbReference>
<protein>
    <submittedName>
        <fullName evidence="6">Uncharacterized protein</fullName>
    </submittedName>
</protein>
<evidence type="ECO:0000259" key="5">
    <source>
        <dbReference type="PROSITE" id="PS51294"/>
    </source>
</evidence>
<evidence type="ECO:0000256" key="1">
    <source>
        <dbReference type="ARBA" id="ARBA00004123"/>
    </source>
</evidence>
<evidence type="ECO:0000259" key="4">
    <source>
        <dbReference type="PROSITE" id="PS50090"/>
    </source>
</evidence>
<feature type="domain" description="Myb-like" evidence="4">
    <location>
        <begin position="583"/>
        <end position="633"/>
    </location>
</feature>
<comment type="caution">
    <text evidence="6">The sequence shown here is derived from an EMBL/GenBank/DDBJ whole genome shotgun (WGS) entry which is preliminary data.</text>
</comment>
<gene>
    <name evidence="6" type="ORF">ACJRO7_005593</name>
</gene>
<keyword evidence="2" id="KW-0539">Nucleus</keyword>
<organism evidence="6 7">
    <name type="scientific">Eucalyptus globulus</name>
    <name type="common">Tasmanian blue gum</name>
    <dbReference type="NCBI Taxonomy" id="34317"/>
    <lineage>
        <taxon>Eukaryota</taxon>
        <taxon>Viridiplantae</taxon>
        <taxon>Streptophyta</taxon>
        <taxon>Embryophyta</taxon>
        <taxon>Tracheophyta</taxon>
        <taxon>Spermatophyta</taxon>
        <taxon>Magnoliopsida</taxon>
        <taxon>eudicotyledons</taxon>
        <taxon>Gunneridae</taxon>
        <taxon>Pentapetalae</taxon>
        <taxon>rosids</taxon>
        <taxon>malvids</taxon>
        <taxon>Myrtales</taxon>
        <taxon>Myrtaceae</taxon>
        <taxon>Myrtoideae</taxon>
        <taxon>Eucalypteae</taxon>
        <taxon>Eucalyptus</taxon>
    </lineage>
</organism>
<dbReference type="Gene3D" id="1.10.10.60">
    <property type="entry name" value="Homeodomain-like"/>
    <property type="match status" value="1"/>
</dbReference>
<evidence type="ECO:0000313" key="6">
    <source>
        <dbReference type="EMBL" id="KAL3720809.1"/>
    </source>
</evidence>
<feature type="compositionally biased region" description="Basic and acidic residues" evidence="3">
    <location>
        <begin position="63"/>
        <end position="83"/>
    </location>
</feature>
<reference evidence="6 7" key="1">
    <citation type="submission" date="2024-11" db="EMBL/GenBank/DDBJ databases">
        <title>Chromosome-level genome assembly of Eucalyptus globulus Labill. provides insights into its genome evolution.</title>
        <authorList>
            <person name="Li X."/>
        </authorList>
    </citation>
    <scope>NUCLEOTIDE SEQUENCE [LARGE SCALE GENOMIC DNA]</scope>
    <source>
        <strain evidence="6">CL2024</strain>
        <tissue evidence="6">Fresh tender leaves</tissue>
    </source>
</reference>
<dbReference type="InterPro" id="IPR044210">
    <property type="entry name" value="Tfc3-like"/>
</dbReference>
<dbReference type="PANTHER" id="PTHR15180:SF1">
    <property type="entry name" value="GENERAL TRANSCRIPTION FACTOR 3C POLYPEPTIDE 1"/>
    <property type="match status" value="1"/>
</dbReference>
<dbReference type="GO" id="GO:0005634">
    <property type="term" value="C:nucleus"/>
    <property type="evidence" value="ECO:0007669"/>
    <property type="project" value="UniProtKB-SubCell"/>
</dbReference>
<sequence length="824" mass="93236">MFPANTGKRVAKFSRWLHERETDLDNEKIVPTDDLQCEDTIYLFALVSSGEIFLSPSLREEGVGEADEPRNLKSRADDNESYGRSKYKKLKSTSECEVVSRREKGFPGIMVSVQRATILMASSLELFKDAELRAGHQSIQNNDTTCSMLLQTESNSSSSDCVKEIVTSANTINISGLANGTIWDSMTRYANEVNFSHTVLEQGSVIDPNVFRVLYGAIHRAGDQGLSMRKISDVVDMPGLTTPELLIEVLQLFGLALKVNSFDSVRVVDSLYRSKYFLTSITGSRQNRKELSSIESLMRIEEDHLICPPKNDDLFGDNSERETITNIDQMHKITILNLLEESDVSAAEVQNSNVLEEPMEGEVNLPRGTLEIECSNFSPGRLCMPILPWINGDGTVNRLVYRAVVRRVLGIVMFNPGILEDEIIGRLDVLNPQSCRKLLELMVLDKHLIVRKMNQTLGSEPPRVMRSLLGDHFRKSKFICHLSHVYSGIAKYTNVLHLWQRDLNFAKPSIWMMAFKHHFDQFISEVVSQLEHASFLVKLQNFRFWAIGLCSNCGDGTPFIFLYCIGLKRCARSCRLRWLNYLRPGIKRGNITEDEEDLIIRLHRLLGNRWALIAGRLPGRTDNEIKNYWNTTLAKKCGSFSPQSCVRKVNHEEETAQCRNHGSMNNFDLVNVDQPSVAGMSGIPVLPQEEKHCFVDKGIGLMNNSCSIDNQGLFSSLLVGDDGDENHPSFLMNIDNDNDFIMGLPDMDSLLFPGNRTMHEDNNYDIFGGYDKNNVMSSSSYDTTSDDQVVRVETEVMHDQQPSLHVELKKLAMFLDLEDEWKEP</sequence>
<dbReference type="AlphaFoldDB" id="A0ABD3J2J0"/>
<feature type="domain" description="HTH myb-type" evidence="5">
    <location>
        <begin position="583"/>
        <end position="637"/>
    </location>
</feature>
<dbReference type="SUPFAM" id="SSF46689">
    <property type="entry name" value="Homeodomain-like"/>
    <property type="match status" value="1"/>
</dbReference>
<dbReference type="Pfam" id="PF00249">
    <property type="entry name" value="Myb_DNA-binding"/>
    <property type="match status" value="1"/>
</dbReference>
<dbReference type="CDD" id="cd00167">
    <property type="entry name" value="SANT"/>
    <property type="match status" value="1"/>
</dbReference>